<protein>
    <recommendedName>
        <fullName evidence="3">RNase H type-1 domain-containing protein</fullName>
    </recommendedName>
</protein>
<proteinExistence type="predicted"/>
<dbReference type="Proteomes" id="UP000593561">
    <property type="component" value="Unassembled WGS sequence"/>
</dbReference>
<evidence type="ECO:0000313" key="2">
    <source>
        <dbReference type="Proteomes" id="UP000593561"/>
    </source>
</evidence>
<organism evidence="1 2">
    <name type="scientific">Gossypium davidsonii</name>
    <name type="common">Davidson's cotton</name>
    <name type="synonym">Gossypium klotzschianum subsp. davidsonii</name>
    <dbReference type="NCBI Taxonomy" id="34287"/>
    <lineage>
        <taxon>Eukaryota</taxon>
        <taxon>Viridiplantae</taxon>
        <taxon>Streptophyta</taxon>
        <taxon>Embryophyta</taxon>
        <taxon>Tracheophyta</taxon>
        <taxon>Spermatophyta</taxon>
        <taxon>Magnoliopsida</taxon>
        <taxon>eudicotyledons</taxon>
        <taxon>Gunneridae</taxon>
        <taxon>Pentapetalae</taxon>
        <taxon>rosids</taxon>
        <taxon>malvids</taxon>
        <taxon>Malvales</taxon>
        <taxon>Malvaceae</taxon>
        <taxon>Malvoideae</taxon>
        <taxon>Gossypium</taxon>
    </lineage>
</organism>
<sequence length="119" mass="13797">MWNGRFYSVSLRGAFGKIKILLFSKENNIVRVRLSKSRIVGLSSLFPFIRVDRPSGKKGGIWFYCFRQSLKRSMSRRFDRVLIQTDSMEAMKAIQIFTKTSSKSALIRQIQQLLMKVGN</sequence>
<comment type="caution">
    <text evidence="1">The sequence shown here is derived from an EMBL/GenBank/DDBJ whole genome shotgun (WGS) entry which is preliminary data.</text>
</comment>
<dbReference type="EMBL" id="JABFAC010000007">
    <property type="protein sequence ID" value="MBA0617570.1"/>
    <property type="molecule type" value="Genomic_DNA"/>
</dbReference>
<gene>
    <name evidence="1" type="ORF">Godav_027006</name>
</gene>
<name>A0A7J8RVH6_GOSDV</name>
<keyword evidence="2" id="KW-1185">Reference proteome</keyword>
<reference evidence="1 2" key="1">
    <citation type="journal article" date="2019" name="Genome Biol. Evol.">
        <title>Insights into the evolution of the New World diploid cottons (Gossypium, subgenus Houzingenia) based on genome sequencing.</title>
        <authorList>
            <person name="Grover C.E."/>
            <person name="Arick M.A. 2nd"/>
            <person name="Thrash A."/>
            <person name="Conover J.L."/>
            <person name="Sanders W.S."/>
            <person name="Peterson D.G."/>
            <person name="Frelichowski J.E."/>
            <person name="Scheffler J.A."/>
            <person name="Scheffler B.E."/>
            <person name="Wendel J.F."/>
        </authorList>
    </citation>
    <scope>NUCLEOTIDE SEQUENCE [LARGE SCALE GENOMIC DNA]</scope>
    <source>
        <strain evidence="1">27</strain>
        <tissue evidence="1">Leaf</tissue>
    </source>
</reference>
<evidence type="ECO:0000313" key="1">
    <source>
        <dbReference type="EMBL" id="MBA0617570.1"/>
    </source>
</evidence>
<evidence type="ECO:0008006" key="3">
    <source>
        <dbReference type="Google" id="ProtNLM"/>
    </source>
</evidence>
<dbReference type="AlphaFoldDB" id="A0A7J8RVH6"/>
<accession>A0A7J8RVH6</accession>